<comment type="caution">
    <text evidence="4">The sequence shown here is derived from an EMBL/GenBank/DDBJ whole genome shotgun (WGS) entry which is preliminary data.</text>
</comment>
<sequence length="228" mass="24928">MNKKLLSAALLALVMVAGAGCGQKPAAAPAAQETTQQPGDTSVNAAQPDPTDLTDSTEPEQTGDGQEGKETAPNQTDKPDESDKPDKQPQKPEEPSVQKQTIEVYYTDPQELELKKSEKEIKFGQENDKYKAAFKALQESGDADLIPLWGKMELKSLEFKEGMVTLDVHMPDEARLGAGGEQFALDALTKTMFQFKEVESIELLVDGQKLESLMGHMDLDHPIKRNGN</sequence>
<dbReference type="Pfam" id="PF10646">
    <property type="entry name" value="Germane"/>
    <property type="match status" value="1"/>
</dbReference>
<evidence type="ECO:0000313" key="5">
    <source>
        <dbReference type="Proteomes" id="UP000680638"/>
    </source>
</evidence>
<keyword evidence="5" id="KW-1185">Reference proteome</keyword>
<protein>
    <recommendedName>
        <fullName evidence="3">GerMN domain-containing protein</fullName>
    </recommendedName>
</protein>
<dbReference type="RefSeq" id="WP_036715553.1">
    <property type="nucleotide sequence ID" value="NZ_BORW01000030.1"/>
</dbReference>
<feature type="domain" description="GerMN" evidence="3">
    <location>
        <begin position="130"/>
        <end position="214"/>
    </location>
</feature>
<reference evidence="4 5" key="1">
    <citation type="submission" date="2021-03" db="EMBL/GenBank/DDBJ databases">
        <title>Antimicrobial resistance genes in bacteria isolated from Japanese honey, and their potential for conferring macrolide and lincosamide resistance in the American foulbrood pathogen Paenibacillus larvae.</title>
        <authorList>
            <person name="Okamoto M."/>
            <person name="Kumagai M."/>
            <person name="Kanamori H."/>
            <person name="Takamatsu D."/>
        </authorList>
    </citation>
    <scope>NUCLEOTIDE SEQUENCE [LARGE SCALE GENOMIC DNA]</scope>
    <source>
        <strain evidence="4 5">J21TS3</strain>
    </source>
</reference>
<proteinExistence type="predicted"/>
<organism evidence="4 5">
    <name type="scientific">Paenibacillus cookii</name>
    <dbReference type="NCBI Taxonomy" id="157839"/>
    <lineage>
        <taxon>Bacteria</taxon>
        <taxon>Bacillati</taxon>
        <taxon>Bacillota</taxon>
        <taxon>Bacilli</taxon>
        <taxon>Bacillales</taxon>
        <taxon>Paenibacillaceae</taxon>
        <taxon>Paenibacillus</taxon>
    </lineage>
</organism>
<keyword evidence="2" id="KW-0732">Signal</keyword>
<evidence type="ECO:0000256" key="1">
    <source>
        <dbReference type="SAM" id="MobiDB-lite"/>
    </source>
</evidence>
<gene>
    <name evidence="4" type="ORF">J21TS3_42100</name>
</gene>
<feature type="chain" id="PRO_5046769798" description="GerMN domain-containing protein" evidence="2">
    <location>
        <begin position="20"/>
        <end position="228"/>
    </location>
</feature>
<feature type="compositionally biased region" description="Basic and acidic residues" evidence="1">
    <location>
        <begin position="77"/>
        <end position="96"/>
    </location>
</feature>
<dbReference type="InterPro" id="IPR019606">
    <property type="entry name" value="GerMN"/>
</dbReference>
<feature type="signal peptide" evidence="2">
    <location>
        <begin position="1"/>
        <end position="19"/>
    </location>
</feature>
<feature type="compositionally biased region" description="Low complexity" evidence="1">
    <location>
        <begin position="22"/>
        <end position="39"/>
    </location>
</feature>
<evidence type="ECO:0000313" key="4">
    <source>
        <dbReference type="EMBL" id="GIO69389.1"/>
    </source>
</evidence>
<feature type="compositionally biased region" description="Polar residues" evidence="1">
    <location>
        <begin position="53"/>
        <end position="64"/>
    </location>
</feature>
<evidence type="ECO:0000256" key="2">
    <source>
        <dbReference type="SAM" id="SignalP"/>
    </source>
</evidence>
<evidence type="ECO:0000259" key="3">
    <source>
        <dbReference type="SMART" id="SM00909"/>
    </source>
</evidence>
<name>A0ABQ4M1S9_9BACL</name>
<dbReference type="PROSITE" id="PS51257">
    <property type="entry name" value="PROKAR_LIPOPROTEIN"/>
    <property type="match status" value="1"/>
</dbReference>
<dbReference type="SMART" id="SM00909">
    <property type="entry name" value="Germane"/>
    <property type="match status" value="1"/>
</dbReference>
<dbReference type="Proteomes" id="UP000680638">
    <property type="component" value="Unassembled WGS sequence"/>
</dbReference>
<accession>A0ABQ4M1S9</accession>
<dbReference type="EMBL" id="BORW01000030">
    <property type="protein sequence ID" value="GIO69389.1"/>
    <property type="molecule type" value="Genomic_DNA"/>
</dbReference>
<feature type="region of interest" description="Disordered" evidence="1">
    <location>
        <begin position="22"/>
        <end position="103"/>
    </location>
</feature>